<accession>A0ABQ8EBQ9</accession>
<evidence type="ECO:0000313" key="2">
    <source>
        <dbReference type="Proteomes" id="UP000824890"/>
    </source>
</evidence>
<proteinExistence type="predicted"/>
<sequence length="126" mass="14639">MVRREVWPTEDYGCLCDSHFAASMLMFHRRSMQSTSSYSSSLIAFLDRWFVKSWVTDFEKQDKETIELADMYSKTFSGEFPEQFVTGDNLHIGCIFRGLSDKIIPAQRMKLAAEIYEEVAEVDAER</sequence>
<comment type="caution">
    <text evidence="1">The sequence shown here is derived from an EMBL/GenBank/DDBJ whole genome shotgun (WGS) entry which is preliminary data.</text>
</comment>
<protein>
    <submittedName>
        <fullName evidence="1">Uncharacterized protein</fullName>
    </submittedName>
</protein>
<keyword evidence="2" id="KW-1185">Reference proteome</keyword>
<gene>
    <name evidence="1" type="ORF">HID58_006556</name>
</gene>
<name>A0ABQ8EBQ9_BRANA</name>
<dbReference type="Proteomes" id="UP000824890">
    <property type="component" value="Unassembled WGS sequence"/>
</dbReference>
<organism evidence="1 2">
    <name type="scientific">Brassica napus</name>
    <name type="common">Rape</name>
    <dbReference type="NCBI Taxonomy" id="3708"/>
    <lineage>
        <taxon>Eukaryota</taxon>
        <taxon>Viridiplantae</taxon>
        <taxon>Streptophyta</taxon>
        <taxon>Embryophyta</taxon>
        <taxon>Tracheophyta</taxon>
        <taxon>Spermatophyta</taxon>
        <taxon>Magnoliopsida</taxon>
        <taxon>eudicotyledons</taxon>
        <taxon>Gunneridae</taxon>
        <taxon>Pentapetalae</taxon>
        <taxon>rosids</taxon>
        <taxon>malvids</taxon>
        <taxon>Brassicales</taxon>
        <taxon>Brassicaceae</taxon>
        <taxon>Brassiceae</taxon>
        <taxon>Brassica</taxon>
    </lineage>
</organism>
<evidence type="ECO:0000313" key="1">
    <source>
        <dbReference type="EMBL" id="KAH0939095.1"/>
    </source>
</evidence>
<dbReference type="EMBL" id="JAGKQM010000002">
    <property type="protein sequence ID" value="KAH0939095.1"/>
    <property type="molecule type" value="Genomic_DNA"/>
</dbReference>
<reference evidence="1 2" key="1">
    <citation type="submission" date="2021-05" db="EMBL/GenBank/DDBJ databases">
        <title>Genome Assembly of Synthetic Allotetraploid Brassica napus Reveals Homoeologous Exchanges between Subgenomes.</title>
        <authorList>
            <person name="Davis J.T."/>
        </authorList>
    </citation>
    <scope>NUCLEOTIDE SEQUENCE [LARGE SCALE GENOMIC DNA]</scope>
    <source>
        <strain evidence="2">cv. Da-Ae</strain>
        <tissue evidence="1">Seedling</tissue>
    </source>
</reference>